<feature type="compositionally biased region" description="Acidic residues" evidence="1">
    <location>
        <begin position="295"/>
        <end position="307"/>
    </location>
</feature>
<evidence type="ECO:0008006" key="4">
    <source>
        <dbReference type="Google" id="ProtNLM"/>
    </source>
</evidence>
<name>A0A0W0ZJ97_9GAMM</name>
<evidence type="ECO:0000313" key="3">
    <source>
        <dbReference type="Proteomes" id="UP000054926"/>
    </source>
</evidence>
<proteinExistence type="predicted"/>
<dbReference type="OrthoDB" id="5652954at2"/>
<dbReference type="PATRIC" id="fig|947033.5.peg.2805"/>
<comment type="caution">
    <text evidence="2">The sequence shown here is derived from an EMBL/GenBank/DDBJ whole genome shotgun (WGS) entry which is preliminary data.</text>
</comment>
<sequence>MVFTYKEIIALENPYEQLSDDDALAENAKVLNALSTKEQLALATKIIAACPESKFKQYSNHIKALDNFAKNGGTFHEVLRTAHLVRQHINSLHDLRNKSPHALFLAKEFDPAPFHRFSDLATQVLESNESAIAERLALCTPEKERSKIAHTLSTVFPKSILAAKIQLAFTLRRNIETLLLSDNPEKFFTSRDYKAETCKTFVNMFSTLLQGHETSIAGKLSTLESTHQASIQHELELLHSEAFDETNPFRVIADSISAKESTETKKTGSQASNPSGFLYKKSPTPLLRVKSLPLEEFESGSDADDELSQGKTPENKEEEEYLEDSPSFTPH</sequence>
<evidence type="ECO:0000256" key="1">
    <source>
        <dbReference type="SAM" id="MobiDB-lite"/>
    </source>
</evidence>
<evidence type="ECO:0000313" key="2">
    <source>
        <dbReference type="EMBL" id="KTD69484.1"/>
    </source>
</evidence>
<reference evidence="2 3" key="1">
    <citation type="submission" date="2015-11" db="EMBL/GenBank/DDBJ databases">
        <title>Genomic analysis of 38 Legionella species identifies large and diverse effector repertoires.</title>
        <authorList>
            <person name="Burstein D."/>
            <person name="Amaro F."/>
            <person name="Zusman T."/>
            <person name="Lifshitz Z."/>
            <person name="Cohen O."/>
            <person name="Gilbert J.A."/>
            <person name="Pupko T."/>
            <person name="Shuman H.A."/>
            <person name="Segal G."/>
        </authorList>
    </citation>
    <scope>NUCLEOTIDE SEQUENCE [LARGE SCALE GENOMIC DNA]</scope>
    <source>
        <strain evidence="2 3">IMVS3376</strain>
    </source>
</reference>
<keyword evidence="3" id="KW-1185">Reference proteome</keyword>
<dbReference type="STRING" id="947033.Lste_2642"/>
<gene>
    <name evidence="2" type="ORF">Lste_2642</name>
</gene>
<feature type="region of interest" description="Disordered" evidence="1">
    <location>
        <begin position="260"/>
        <end position="331"/>
    </location>
</feature>
<dbReference type="NCBIfam" id="NF045532">
    <property type="entry name" value="T4SS_lpg0008"/>
    <property type="match status" value="1"/>
</dbReference>
<protein>
    <recommendedName>
        <fullName evidence="4">Dot/Icm T4SS effector</fullName>
    </recommendedName>
</protein>
<accession>A0A0W0ZJ97</accession>
<dbReference type="AlphaFoldDB" id="A0A0W0ZJ97"/>
<dbReference type="RefSeq" id="WP_068310940.1">
    <property type="nucleotide sequence ID" value="NZ_LNYY01000019.1"/>
</dbReference>
<organism evidence="2 3">
    <name type="scientific">Legionella steelei</name>
    <dbReference type="NCBI Taxonomy" id="947033"/>
    <lineage>
        <taxon>Bacteria</taxon>
        <taxon>Pseudomonadati</taxon>
        <taxon>Pseudomonadota</taxon>
        <taxon>Gammaproteobacteria</taxon>
        <taxon>Legionellales</taxon>
        <taxon>Legionellaceae</taxon>
        <taxon>Legionella</taxon>
    </lineage>
</organism>
<dbReference type="Proteomes" id="UP000054926">
    <property type="component" value="Unassembled WGS sequence"/>
</dbReference>
<dbReference type="EMBL" id="LNYY01000019">
    <property type="protein sequence ID" value="KTD69484.1"/>
    <property type="molecule type" value="Genomic_DNA"/>
</dbReference>